<dbReference type="EMBL" id="MG925349">
    <property type="protein sequence ID" value="AVJ50280.1"/>
    <property type="molecule type" value="Genomic_DNA"/>
</dbReference>
<dbReference type="RefSeq" id="YP_009964175.1">
    <property type="nucleotide sequence ID" value="NC_051726.1"/>
</dbReference>
<proteinExistence type="predicted"/>
<gene>
    <name evidence="1" type="primary">65</name>
    <name evidence="1" type="ORF">SEA_MENDOKYSEI_65</name>
</gene>
<accession>A0A2P1CGB6</accession>
<dbReference type="GeneID" id="60335883"/>
<evidence type="ECO:0000313" key="1">
    <source>
        <dbReference type="EMBL" id="AVJ50280.1"/>
    </source>
</evidence>
<name>A0A2P1CGB6_9CAUD</name>
<dbReference type="KEGG" id="vg:60335883"/>
<reference evidence="2" key="1">
    <citation type="submission" date="2018-02" db="EMBL/GenBank/DDBJ databases">
        <authorList>
            <person name="Yee B."/>
            <person name="Bell B."/>
            <person name="Donohue J.-P."/>
            <person name="Ares M.Jr."/>
            <person name="Hartzog G.A."/>
            <person name="Dargyte M."/>
            <person name="DeMattos M."/>
            <person name="Divekar N."/>
            <person name="Farooq S."/>
            <person name="Hardison E."/>
            <person name="Peracchi L."/>
            <person name="Phillips A."/>
            <person name="Sennef S."/>
            <person name="Fridland S."/>
            <person name="Valenzuela-Sanchez M."/>
            <person name="Stoner T.H."/>
            <person name="Russell D.A."/>
            <person name="Pope W.H."/>
            <person name="Jacobs-Sera D."/>
            <person name="Hatfull G.F."/>
        </authorList>
    </citation>
    <scope>NUCLEOTIDE SEQUENCE [LARGE SCALE GENOMIC DNA]</scope>
</reference>
<evidence type="ECO:0000313" key="2">
    <source>
        <dbReference type="Proteomes" id="UP000241021"/>
    </source>
</evidence>
<protein>
    <submittedName>
        <fullName evidence="1">Uncharacterized protein</fullName>
    </submittedName>
</protein>
<keyword evidence="2" id="KW-1185">Reference proteome</keyword>
<dbReference type="Proteomes" id="UP000241021">
    <property type="component" value="Segment"/>
</dbReference>
<organism evidence="1 2">
    <name type="scientific">Mycobacterium phage Mendokysei</name>
    <dbReference type="NCBI Taxonomy" id="2099637"/>
    <lineage>
        <taxon>Viruses</taxon>
        <taxon>Duplodnaviria</taxon>
        <taxon>Heunggongvirae</taxon>
        <taxon>Uroviricota</taxon>
        <taxon>Caudoviricetes</taxon>
        <taxon>Bernalvirus</taxon>
        <taxon>Bernalvirus mendokysei</taxon>
    </lineage>
</organism>
<sequence>MHDCCKLLDAIADTIDNHIEGHRAIDFARRGYYQRHLARAAAAAAIDVLVDKGHLPAASKCSHTQAV</sequence>